<reference evidence="1 2" key="1">
    <citation type="submission" date="2018-06" db="EMBL/GenBank/DDBJ databases">
        <authorList>
            <consortium name="Pathogen Informatics"/>
            <person name="Doyle S."/>
        </authorList>
    </citation>
    <scope>NUCLEOTIDE SEQUENCE [LARGE SCALE GENOMIC DNA]</scope>
    <source>
        <strain evidence="1 2">NCTC10684</strain>
    </source>
</reference>
<dbReference type="OrthoDB" id="7932606at2"/>
<proteinExistence type="predicted"/>
<dbReference type="Proteomes" id="UP000254701">
    <property type="component" value="Unassembled WGS sequence"/>
</dbReference>
<evidence type="ECO:0000313" key="1">
    <source>
        <dbReference type="EMBL" id="SUU90309.1"/>
    </source>
</evidence>
<gene>
    <name evidence="1" type="ORF">NCTC10684_03563</name>
</gene>
<protein>
    <submittedName>
        <fullName evidence="1">Uncharacterized protein</fullName>
    </submittedName>
</protein>
<sequence>MGTEINRDFASLLDDLFVATEPGEIAPAPTIPFDYLAVAEELHSGRIRVSGETVAAGYREAGEALEDEFVSLLDMVRAKAVADAVEAASEPLEPAAPEPPSIDPDAIAAELGLAEAKPADLARLRRIFALANHPDRVAPHLRQRAMVRMQLANMMIDDAKRRAAKKKS</sequence>
<dbReference type="RefSeq" id="WP_115732323.1">
    <property type="nucleotide sequence ID" value="NZ_BAAAVY010000002.1"/>
</dbReference>
<evidence type="ECO:0000313" key="2">
    <source>
        <dbReference type="Proteomes" id="UP000254701"/>
    </source>
</evidence>
<name>A0A380WMV5_AMIAI</name>
<dbReference type="AlphaFoldDB" id="A0A380WMV5"/>
<organism evidence="1 2">
    <name type="scientific">Aminobacter aminovorans</name>
    <name type="common">Chelatobacter heintzii</name>
    <dbReference type="NCBI Taxonomy" id="83263"/>
    <lineage>
        <taxon>Bacteria</taxon>
        <taxon>Pseudomonadati</taxon>
        <taxon>Pseudomonadota</taxon>
        <taxon>Alphaproteobacteria</taxon>
        <taxon>Hyphomicrobiales</taxon>
        <taxon>Phyllobacteriaceae</taxon>
        <taxon>Aminobacter</taxon>
    </lineage>
</organism>
<dbReference type="EMBL" id="UFSM01000001">
    <property type="protein sequence ID" value="SUU90309.1"/>
    <property type="molecule type" value="Genomic_DNA"/>
</dbReference>
<accession>A0A380WMV5</accession>